<dbReference type="InterPro" id="IPR019734">
    <property type="entry name" value="TPR_rpt"/>
</dbReference>
<keyword evidence="3" id="KW-1185">Reference proteome</keyword>
<dbReference type="InterPro" id="IPR011990">
    <property type="entry name" value="TPR-like_helical_dom_sf"/>
</dbReference>
<dbReference type="Proteomes" id="UP000253034">
    <property type="component" value="Unassembled WGS sequence"/>
</dbReference>
<dbReference type="SUPFAM" id="SSF48452">
    <property type="entry name" value="TPR-like"/>
    <property type="match status" value="2"/>
</dbReference>
<sequence length="338" mass="39325">MTSLRGEDRILVMYGGELLKKTGLKKVVPFRHDAEIYYNIGLKYAGRKKFAISVKFFERAAEKEPFDADYQFNLACIYAELRQTEKSNKIMLDILKYIDPTLSECYFGIGCNYFDMGNFKKSREYFEEYARFDPDGQFAEETSDIIYYLQIYEDIGYDGKKGKIAGKLAAEGRRMLDEGMYAKACTKLEKAVEIDTGAIAFRNDFSMACFFTGQINKAISLAKSVLKLRTDDITANCNLTLFYEYDQEFDLYERQLKLISKLRAKNQDEFIKLIETYIKLKHSSHIKDFLKKFLKNSKRFINKKEIRSVLNGIVTDDTKDKEMREIIRESLTAKDMGK</sequence>
<accession>A0A369AKQ1</accession>
<organism evidence="2 3">
    <name type="scientific">Anaerobacterium chartisolvens</name>
    <dbReference type="NCBI Taxonomy" id="1297424"/>
    <lineage>
        <taxon>Bacteria</taxon>
        <taxon>Bacillati</taxon>
        <taxon>Bacillota</taxon>
        <taxon>Clostridia</taxon>
        <taxon>Eubacteriales</taxon>
        <taxon>Oscillospiraceae</taxon>
        <taxon>Anaerobacterium</taxon>
    </lineage>
</organism>
<dbReference type="PROSITE" id="PS50005">
    <property type="entry name" value="TPR"/>
    <property type="match status" value="2"/>
</dbReference>
<dbReference type="SMART" id="SM00028">
    <property type="entry name" value="TPR"/>
    <property type="match status" value="2"/>
</dbReference>
<dbReference type="EMBL" id="QPJT01000040">
    <property type="protein sequence ID" value="RCX08908.1"/>
    <property type="molecule type" value="Genomic_DNA"/>
</dbReference>
<evidence type="ECO:0000313" key="2">
    <source>
        <dbReference type="EMBL" id="RCX08908.1"/>
    </source>
</evidence>
<protein>
    <submittedName>
        <fullName evidence="2">Tetratricopeptide repeat protein</fullName>
    </submittedName>
</protein>
<comment type="caution">
    <text evidence="2">The sequence shown here is derived from an EMBL/GenBank/DDBJ whole genome shotgun (WGS) entry which is preliminary data.</text>
</comment>
<proteinExistence type="predicted"/>
<feature type="repeat" description="TPR" evidence="1">
    <location>
        <begin position="103"/>
        <end position="136"/>
    </location>
</feature>
<evidence type="ECO:0000313" key="3">
    <source>
        <dbReference type="Proteomes" id="UP000253034"/>
    </source>
</evidence>
<keyword evidence="1" id="KW-0802">TPR repeat</keyword>
<evidence type="ECO:0000256" key="1">
    <source>
        <dbReference type="PROSITE-ProRule" id="PRU00339"/>
    </source>
</evidence>
<dbReference type="Pfam" id="PF13181">
    <property type="entry name" value="TPR_8"/>
    <property type="match status" value="1"/>
</dbReference>
<name>A0A369AKQ1_9FIRM</name>
<dbReference type="AlphaFoldDB" id="A0A369AKQ1"/>
<feature type="repeat" description="TPR" evidence="1">
    <location>
        <begin position="34"/>
        <end position="67"/>
    </location>
</feature>
<dbReference type="RefSeq" id="WP_170138253.1">
    <property type="nucleotide sequence ID" value="NZ_QPJT01000040.1"/>
</dbReference>
<reference evidence="2 3" key="1">
    <citation type="submission" date="2018-07" db="EMBL/GenBank/DDBJ databases">
        <title>Genomic Encyclopedia of Type Strains, Phase IV (KMG-IV): sequencing the most valuable type-strain genomes for metagenomic binning, comparative biology and taxonomic classification.</title>
        <authorList>
            <person name="Goeker M."/>
        </authorList>
    </citation>
    <scope>NUCLEOTIDE SEQUENCE [LARGE SCALE GENOMIC DNA]</scope>
    <source>
        <strain evidence="2 3">DSM 27016</strain>
    </source>
</reference>
<dbReference type="Gene3D" id="1.25.40.10">
    <property type="entry name" value="Tetratricopeptide repeat domain"/>
    <property type="match status" value="2"/>
</dbReference>
<gene>
    <name evidence="2" type="ORF">DFR58_14019</name>
</gene>